<comment type="caution">
    <text evidence="3">The sequence shown here is derived from an EMBL/GenBank/DDBJ whole genome shotgun (WGS) entry which is preliminary data.</text>
</comment>
<dbReference type="AlphaFoldDB" id="A0A9W9Z8D9"/>
<feature type="region of interest" description="Disordered" evidence="1">
    <location>
        <begin position="148"/>
        <end position="174"/>
    </location>
</feature>
<feature type="compositionally biased region" description="Acidic residues" evidence="1">
    <location>
        <begin position="149"/>
        <end position="162"/>
    </location>
</feature>
<gene>
    <name evidence="3" type="primary">NRP2_4</name>
    <name evidence="3" type="ORF">OS493_031270</name>
</gene>
<evidence type="ECO:0000256" key="1">
    <source>
        <dbReference type="SAM" id="MobiDB-lite"/>
    </source>
</evidence>
<keyword evidence="4" id="KW-1185">Reference proteome</keyword>
<evidence type="ECO:0000313" key="4">
    <source>
        <dbReference type="Proteomes" id="UP001163046"/>
    </source>
</evidence>
<feature type="domain" description="F5/8 type C" evidence="2">
    <location>
        <begin position="1"/>
        <end position="140"/>
    </location>
</feature>
<dbReference type="Proteomes" id="UP001163046">
    <property type="component" value="Unassembled WGS sequence"/>
</dbReference>
<name>A0A9W9Z8D9_9CNID</name>
<dbReference type="EMBL" id="MU826385">
    <property type="protein sequence ID" value="KAJ7376997.1"/>
    <property type="molecule type" value="Genomic_DNA"/>
</dbReference>
<evidence type="ECO:0000313" key="3">
    <source>
        <dbReference type="EMBL" id="KAJ7376997.1"/>
    </source>
</evidence>
<dbReference type="PANTHER" id="PTHR24543">
    <property type="entry name" value="MULTICOPPER OXIDASE-RELATED"/>
    <property type="match status" value="1"/>
</dbReference>
<organism evidence="3 4">
    <name type="scientific">Desmophyllum pertusum</name>
    <dbReference type="NCBI Taxonomy" id="174260"/>
    <lineage>
        <taxon>Eukaryota</taxon>
        <taxon>Metazoa</taxon>
        <taxon>Cnidaria</taxon>
        <taxon>Anthozoa</taxon>
        <taxon>Hexacorallia</taxon>
        <taxon>Scleractinia</taxon>
        <taxon>Caryophylliina</taxon>
        <taxon>Caryophylliidae</taxon>
        <taxon>Desmophyllum</taxon>
    </lineage>
</organism>
<proteinExistence type="predicted"/>
<evidence type="ECO:0000259" key="2">
    <source>
        <dbReference type="PROSITE" id="PS50022"/>
    </source>
</evidence>
<dbReference type="Gene3D" id="2.60.120.260">
    <property type="entry name" value="Galactose-binding domain-like"/>
    <property type="match status" value="1"/>
</dbReference>
<dbReference type="OrthoDB" id="5967907at2759"/>
<dbReference type="PROSITE" id="PS50022">
    <property type="entry name" value="FA58C_3"/>
    <property type="match status" value="1"/>
</dbReference>
<dbReference type="SUPFAM" id="SSF49785">
    <property type="entry name" value="Galactose-binding domain-like"/>
    <property type="match status" value="1"/>
</dbReference>
<accession>A0A9W9Z8D9</accession>
<dbReference type="FunFam" id="2.60.120.260:FF:000016">
    <property type="entry name" value="Contactin-associated protein-like 4 isoform 1"/>
    <property type="match status" value="1"/>
</dbReference>
<dbReference type="CDD" id="cd00057">
    <property type="entry name" value="FA58C"/>
    <property type="match status" value="1"/>
</dbReference>
<dbReference type="SMART" id="SM00231">
    <property type="entry name" value="FA58C"/>
    <property type="match status" value="1"/>
</dbReference>
<dbReference type="InterPro" id="IPR000421">
    <property type="entry name" value="FA58C"/>
</dbReference>
<sequence length="174" mass="19806">MEDGSISRTKITVSSTHPNHKKNWGRIYCSKGSWTPEHDSGNEWFQVDFVPDVKLILHIATQGNGNIWWWVNTYYVMYKTGGDALQEYKENNQRMIFQGNSNKDDVVTNKLKNPFQADTVRIVPTTFSGRIALRIELYGCDVIIKNDNDNADDDDDDDDADDQQVAPSSLPPGY</sequence>
<dbReference type="InterPro" id="IPR008979">
    <property type="entry name" value="Galactose-bd-like_sf"/>
</dbReference>
<dbReference type="PROSITE" id="PS01286">
    <property type="entry name" value="FA58C_2"/>
    <property type="match status" value="1"/>
</dbReference>
<reference evidence="3" key="1">
    <citation type="submission" date="2023-01" db="EMBL/GenBank/DDBJ databases">
        <title>Genome assembly of the deep-sea coral Lophelia pertusa.</title>
        <authorList>
            <person name="Herrera S."/>
            <person name="Cordes E."/>
        </authorList>
    </citation>
    <scope>NUCLEOTIDE SEQUENCE</scope>
    <source>
        <strain evidence="3">USNM1676648</strain>
        <tissue evidence="3">Polyp</tissue>
    </source>
</reference>
<dbReference type="PANTHER" id="PTHR24543:SF325">
    <property type="entry name" value="F5_8 TYPE C DOMAIN-CONTAINING PROTEIN"/>
    <property type="match status" value="1"/>
</dbReference>
<dbReference type="Pfam" id="PF00754">
    <property type="entry name" value="F5_F8_type_C"/>
    <property type="match status" value="1"/>
</dbReference>
<protein>
    <submittedName>
        <fullName evidence="3">NAP1- protein 2</fullName>
    </submittedName>
</protein>